<proteinExistence type="inferred from homology"/>
<gene>
    <name evidence="9" type="ORF">DBV39_13625</name>
</gene>
<evidence type="ECO:0000259" key="8">
    <source>
        <dbReference type="Pfam" id="PF01923"/>
    </source>
</evidence>
<keyword evidence="4 6" id="KW-0547">Nucleotide-binding</keyword>
<dbReference type="GO" id="GO:0009236">
    <property type="term" value="P:cobalamin biosynthetic process"/>
    <property type="evidence" value="ECO:0007669"/>
    <property type="project" value="UniProtKB-UniRule"/>
</dbReference>
<dbReference type="Gene3D" id="1.20.1200.10">
    <property type="entry name" value="Cobalamin adenosyltransferase-like"/>
    <property type="match status" value="1"/>
</dbReference>
<evidence type="ECO:0000313" key="9">
    <source>
        <dbReference type="EMBL" id="AWB34579.1"/>
    </source>
</evidence>
<evidence type="ECO:0000256" key="4">
    <source>
        <dbReference type="ARBA" id="ARBA00022741"/>
    </source>
</evidence>
<evidence type="ECO:0000256" key="3">
    <source>
        <dbReference type="ARBA" id="ARBA00022679"/>
    </source>
</evidence>
<feature type="domain" description="Cobalamin adenosyltransferase-like" evidence="8">
    <location>
        <begin position="8"/>
        <end position="173"/>
    </location>
</feature>
<protein>
    <recommendedName>
        <fullName evidence="6">Cobalamin adenosyltransferase</fullName>
        <ecNumber evidence="6">2.5.1.-</ecNumber>
    </recommendedName>
</protein>
<evidence type="ECO:0000313" key="10">
    <source>
        <dbReference type="Proteomes" id="UP000244571"/>
    </source>
</evidence>
<dbReference type="KEGG" id="boz:DBV39_13625"/>
<feature type="region of interest" description="Disordered" evidence="7">
    <location>
        <begin position="1"/>
        <end position="22"/>
    </location>
</feature>
<dbReference type="PANTHER" id="PTHR12213:SF0">
    <property type="entry name" value="CORRINOID ADENOSYLTRANSFERASE MMAB"/>
    <property type="match status" value="1"/>
</dbReference>
<dbReference type="SUPFAM" id="SSF89028">
    <property type="entry name" value="Cobalamin adenosyltransferase-like"/>
    <property type="match status" value="1"/>
</dbReference>
<dbReference type="AlphaFoldDB" id="A0A2R4XLH2"/>
<name>A0A2R4XLH2_9BURK</name>
<dbReference type="OrthoDB" id="9778896at2"/>
<dbReference type="InterPro" id="IPR036451">
    <property type="entry name" value="CblAdoTrfase-like_sf"/>
</dbReference>
<sequence length="187" mass="20326">MANRLTVISTRTGDDGTTGLADGSRVPKTHARVAAMGDVDELNSSLGLLVAKLHEALSASPGLQSVIDVISPAQHALFDLGSELAIPGHQQLRIEQLKHLDDAIDTLNSQLPPLQEFILPGGDTLAAQAHIARAICRRAERSVVLVSTTDMLNPPAQQYLNRLADLLFILARTINRIRRHQDILWAR</sequence>
<dbReference type="EC" id="2.5.1.-" evidence="6"/>
<dbReference type="InterPro" id="IPR016030">
    <property type="entry name" value="CblAdoTrfase-like"/>
</dbReference>
<reference evidence="9 10" key="1">
    <citation type="submission" date="2018-04" db="EMBL/GenBank/DDBJ databases">
        <title>Bordetella sp. HZ20 isolated from seawater.</title>
        <authorList>
            <person name="Sun C."/>
        </authorList>
    </citation>
    <scope>NUCLEOTIDE SEQUENCE [LARGE SCALE GENOMIC DNA]</scope>
    <source>
        <strain evidence="9 10">HZ20</strain>
    </source>
</reference>
<comment type="subunit">
    <text evidence="2">Homotrimer.</text>
</comment>
<dbReference type="RefSeq" id="WP_108621995.1">
    <property type="nucleotide sequence ID" value="NZ_CP028901.1"/>
</dbReference>
<dbReference type="PANTHER" id="PTHR12213">
    <property type="entry name" value="CORRINOID ADENOSYLTRANSFERASE"/>
    <property type="match status" value="1"/>
</dbReference>
<dbReference type="GO" id="GO:0005524">
    <property type="term" value="F:ATP binding"/>
    <property type="evidence" value="ECO:0007669"/>
    <property type="project" value="UniProtKB-UniRule"/>
</dbReference>
<dbReference type="InterPro" id="IPR029499">
    <property type="entry name" value="PduO-typ"/>
</dbReference>
<keyword evidence="6" id="KW-0169">Cobalamin biosynthesis</keyword>
<dbReference type="EMBL" id="CP028901">
    <property type="protein sequence ID" value="AWB34579.1"/>
    <property type="molecule type" value="Genomic_DNA"/>
</dbReference>
<keyword evidence="5 6" id="KW-0067">ATP-binding</keyword>
<keyword evidence="10" id="KW-1185">Reference proteome</keyword>
<evidence type="ECO:0000256" key="6">
    <source>
        <dbReference type="RuleBase" id="RU366026"/>
    </source>
</evidence>
<dbReference type="GO" id="GO:0008817">
    <property type="term" value="F:corrinoid adenosyltransferase activity"/>
    <property type="evidence" value="ECO:0007669"/>
    <property type="project" value="TreeGrafter"/>
</dbReference>
<dbReference type="FunFam" id="1.20.1200.10:FF:000001">
    <property type="entry name" value="Cob(I)yrinic acid a,c-diamide adenosyltransferase"/>
    <property type="match status" value="1"/>
</dbReference>
<accession>A0A2R4XLH2</accession>
<evidence type="ECO:0000256" key="5">
    <source>
        <dbReference type="ARBA" id="ARBA00022840"/>
    </source>
</evidence>
<evidence type="ECO:0000256" key="2">
    <source>
        <dbReference type="ARBA" id="ARBA00011233"/>
    </source>
</evidence>
<evidence type="ECO:0000256" key="1">
    <source>
        <dbReference type="ARBA" id="ARBA00007487"/>
    </source>
</evidence>
<comment type="catalytic activity">
    <reaction evidence="6">
        <text>2 cob(II)alamin + AH2 + 2 ATP = 2 adenosylcob(III)alamin + 2 triphosphate + A + 2 H(+)</text>
        <dbReference type="Rhea" id="RHEA:53304"/>
        <dbReference type="ChEBI" id="CHEBI:13193"/>
        <dbReference type="ChEBI" id="CHEBI:15378"/>
        <dbReference type="ChEBI" id="CHEBI:16304"/>
        <dbReference type="ChEBI" id="CHEBI:17499"/>
        <dbReference type="ChEBI" id="CHEBI:18036"/>
        <dbReference type="ChEBI" id="CHEBI:18408"/>
        <dbReference type="ChEBI" id="CHEBI:30616"/>
    </reaction>
</comment>
<dbReference type="Proteomes" id="UP000244571">
    <property type="component" value="Chromosome"/>
</dbReference>
<comment type="similarity">
    <text evidence="1 6">Belongs to the Cob(I)alamin adenosyltransferase family.</text>
</comment>
<dbReference type="NCBIfam" id="TIGR00636">
    <property type="entry name" value="PduO_Nterm"/>
    <property type="match status" value="1"/>
</dbReference>
<evidence type="ECO:0000256" key="7">
    <source>
        <dbReference type="SAM" id="MobiDB-lite"/>
    </source>
</evidence>
<dbReference type="Pfam" id="PF01923">
    <property type="entry name" value="Cob_adeno_trans"/>
    <property type="match status" value="1"/>
</dbReference>
<keyword evidence="3 6" id="KW-0808">Transferase</keyword>
<organism evidence="9 10">
    <name type="scientific">Orrella marina</name>
    <dbReference type="NCBI Taxonomy" id="2163011"/>
    <lineage>
        <taxon>Bacteria</taxon>
        <taxon>Pseudomonadati</taxon>
        <taxon>Pseudomonadota</taxon>
        <taxon>Betaproteobacteria</taxon>
        <taxon>Burkholderiales</taxon>
        <taxon>Alcaligenaceae</taxon>
        <taxon>Orrella</taxon>
    </lineage>
</organism>